<gene>
    <name evidence="3" type="primary">LOC110791474</name>
</gene>
<feature type="compositionally biased region" description="Gly residues" evidence="1">
    <location>
        <begin position="1"/>
        <end position="10"/>
    </location>
</feature>
<dbReference type="RefSeq" id="XP_021851919.1">
    <property type="nucleotide sequence ID" value="XM_021996227.2"/>
</dbReference>
<dbReference type="Proteomes" id="UP000813463">
    <property type="component" value="Chromosome 6"/>
</dbReference>
<feature type="compositionally biased region" description="Basic residues" evidence="1">
    <location>
        <begin position="107"/>
        <end position="116"/>
    </location>
</feature>
<name>A0A9R0JYM5_SPIOL</name>
<sequence length="180" mass="19553">MEGINNGGGRTTIIGSTGTINLSPPRHQQQQQQTVDLTGKVHQIPCCIKSNGPSDVSNYFKPKSSGVEIDGGLAVEEACFRGRNLQGVTLPLPEGYSGFILGKKNSNKNKTKKTVGRSKALETSSNSSENDWETLAKCGSMTFWNHDSLPSQDDAFMRLFHCFAVAKALHEPVSVEELKI</sequence>
<dbReference type="OrthoDB" id="6222486at2759"/>
<organism evidence="2 3">
    <name type="scientific">Spinacia oleracea</name>
    <name type="common">Spinach</name>
    <dbReference type="NCBI Taxonomy" id="3562"/>
    <lineage>
        <taxon>Eukaryota</taxon>
        <taxon>Viridiplantae</taxon>
        <taxon>Streptophyta</taxon>
        <taxon>Embryophyta</taxon>
        <taxon>Tracheophyta</taxon>
        <taxon>Spermatophyta</taxon>
        <taxon>Magnoliopsida</taxon>
        <taxon>eudicotyledons</taxon>
        <taxon>Gunneridae</taxon>
        <taxon>Pentapetalae</taxon>
        <taxon>Caryophyllales</taxon>
        <taxon>Chenopodiaceae</taxon>
        <taxon>Chenopodioideae</taxon>
        <taxon>Anserineae</taxon>
        <taxon>Spinacia</taxon>
    </lineage>
</organism>
<protein>
    <submittedName>
        <fullName evidence="3">Uncharacterized protein C12B10.15c</fullName>
    </submittedName>
</protein>
<dbReference type="GO" id="GO:0006401">
    <property type="term" value="P:RNA catabolic process"/>
    <property type="evidence" value="ECO:0007669"/>
    <property type="project" value="InterPro"/>
</dbReference>
<dbReference type="AlphaFoldDB" id="A0A9R0JYM5"/>
<dbReference type="PANTHER" id="PTHR47204:SF1">
    <property type="entry name" value="RIBONUCLEASE H2 SUBUNIT C"/>
    <property type="match status" value="1"/>
</dbReference>
<proteinExistence type="predicted"/>
<feature type="compositionally biased region" description="Low complexity" evidence="1">
    <location>
        <begin position="11"/>
        <end position="21"/>
    </location>
</feature>
<evidence type="ECO:0000313" key="2">
    <source>
        <dbReference type="Proteomes" id="UP000813463"/>
    </source>
</evidence>
<dbReference type="Pfam" id="PF08615">
    <property type="entry name" value="RNase_H2_suC"/>
    <property type="match status" value="1"/>
</dbReference>
<feature type="region of interest" description="Disordered" evidence="1">
    <location>
        <begin position="107"/>
        <end position="126"/>
    </location>
</feature>
<evidence type="ECO:0000313" key="3">
    <source>
        <dbReference type="RefSeq" id="XP_021851919.1"/>
    </source>
</evidence>
<dbReference type="GO" id="GO:0032299">
    <property type="term" value="C:ribonuclease H2 complex"/>
    <property type="evidence" value="ECO:0007669"/>
    <property type="project" value="InterPro"/>
</dbReference>
<keyword evidence="2" id="KW-1185">Reference proteome</keyword>
<dbReference type="Gene3D" id="2.40.128.680">
    <property type="match status" value="1"/>
</dbReference>
<reference evidence="2" key="1">
    <citation type="journal article" date="2021" name="Nat. Commun.">
        <title>Genomic analyses provide insights into spinach domestication and the genetic basis of agronomic traits.</title>
        <authorList>
            <person name="Cai X."/>
            <person name="Sun X."/>
            <person name="Xu C."/>
            <person name="Sun H."/>
            <person name="Wang X."/>
            <person name="Ge C."/>
            <person name="Zhang Z."/>
            <person name="Wang Q."/>
            <person name="Fei Z."/>
            <person name="Jiao C."/>
            <person name="Wang Q."/>
        </authorList>
    </citation>
    <scope>NUCLEOTIDE SEQUENCE [LARGE SCALE GENOMIC DNA]</scope>
    <source>
        <strain evidence="2">cv. Varoflay</strain>
    </source>
</reference>
<dbReference type="PANTHER" id="PTHR47204">
    <property type="entry name" value="OS02G0168900 PROTEIN"/>
    <property type="match status" value="1"/>
</dbReference>
<evidence type="ECO:0000256" key="1">
    <source>
        <dbReference type="SAM" id="MobiDB-lite"/>
    </source>
</evidence>
<dbReference type="GeneID" id="110791474"/>
<dbReference type="InterPro" id="IPR013924">
    <property type="entry name" value="RNase_H2_suC"/>
</dbReference>
<reference evidence="3" key="2">
    <citation type="submission" date="2025-08" db="UniProtKB">
        <authorList>
            <consortium name="RefSeq"/>
        </authorList>
    </citation>
    <scope>IDENTIFICATION</scope>
    <source>
        <tissue evidence="3">Leaf</tissue>
    </source>
</reference>
<dbReference type="KEGG" id="soe:110791474"/>
<dbReference type="CDD" id="cd09271">
    <property type="entry name" value="RNase_H2-C"/>
    <property type="match status" value="1"/>
</dbReference>
<accession>A0A9R0JYM5</accession>
<feature type="region of interest" description="Disordered" evidence="1">
    <location>
        <begin position="1"/>
        <end position="24"/>
    </location>
</feature>